<evidence type="ECO:0000313" key="3">
    <source>
        <dbReference type="Proteomes" id="UP000588604"/>
    </source>
</evidence>
<accession>A0A841MB63</accession>
<dbReference type="SUPFAM" id="SSF56935">
    <property type="entry name" value="Porins"/>
    <property type="match status" value="1"/>
</dbReference>
<dbReference type="AlphaFoldDB" id="A0A841MB63"/>
<gene>
    <name evidence="2" type="ORF">FHS59_000847</name>
</gene>
<proteinExistence type="predicted"/>
<keyword evidence="1" id="KW-0732">Signal</keyword>
<keyword evidence="3" id="KW-1185">Reference proteome</keyword>
<reference evidence="2 3" key="1">
    <citation type="submission" date="2020-08" db="EMBL/GenBank/DDBJ databases">
        <title>Genomic Encyclopedia of Type Strains, Phase IV (KMG-IV): sequencing the most valuable type-strain genomes for metagenomic binning, comparative biology and taxonomic classification.</title>
        <authorList>
            <person name="Goeker M."/>
        </authorList>
    </citation>
    <scope>NUCLEOTIDE SEQUENCE [LARGE SCALE GENOMIC DNA]</scope>
    <source>
        <strain evidence="2 3">DSM 102044</strain>
    </source>
</reference>
<name>A0A841MB63_9BACT</name>
<dbReference type="RefSeq" id="WP_184493362.1">
    <property type="nucleotide sequence ID" value="NZ_JACIJO010000001.1"/>
</dbReference>
<feature type="chain" id="PRO_5032810448" evidence="1">
    <location>
        <begin position="20"/>
        <end position="271"/>
    </location>
</feature>
<protein>
    <submittedName>
        <fullName evidence="2">Uncharacterized protein</fullName>
    </submittedName>
</protein>
<organism evidence="2 3">
    <name type="scientific">Algoriphagus iocasae</name>
    <dbReference type="NCBI Taxonomy" id="1836499"/>
    <lineage>
        <taxon>Bacteria</taxon>
        <taxon>Pseudomonadati</taxon>
        <taxon>Bacteroidota</taxon>
        <taxon>Cytophagia</taxon>
        <taxon>Cytophagales</taxon>
        <taxon>Cyclobacteriaceae</taxon>
        <taxon>Algoriphagus</taxon>
    </lineage>
</organism>
<sequence>MKRLIFLGFFVWFSISSKAQTDPLTQAHGAKSQSMGNLKVNLQDAWAIFNNIGGLDRIKSSQISLGVDTRYGLKELSTTGIAAGIKTDIGTFGVGLTRFGGKLFNQQMLGLGFSQKLGIASFGVKVDWFQTQIQDFGTGNSFLLSLGGVADLGPKLQIGGAFSNINRAKISKASSDHLSTLISMGLSYFPTSSLQVHLEAEKDISYAPNIKLGLEYGLKEWIFLRTGINSNPSKLFFGFGLNPGKFRFDYGLGQNNPLGSTNHVSFGYIWD</sequence>
<evidence type="ECO:0000256" key="1">
    <source>
        <dbReference type="SAM" id="SignalP"/>
    </source>
</evidence>
<feature type="signal peptide" evidence="1">
    <location>
        <begin position="1"/>
        <end position="19"/>
    </location>
</feature>
<dbReference type="Proteomes" id="UP000588604">
    <property type="component" value="Unassembled WGS sequence"/>
</dbReference>
<evidence type="ECO:0000313" key="2">
    <source>
        <dbReference type="EMBL" id="MBB6325232.1"/>
    </source>
</evidence>
<comment type="caution">
    <text evidence="2">The sequence shown here is derived from an EMBL/GenBank/DDBJ whole genome shotgun (WGS) entry which is preliminary data.</text>
</comment>
<dbReference type="EMBL" id="JACIJO010000001">
    <property type="protein sequence ID" value="MBB6325232.1"/>
    <property type="molecule type" value="Genomic_DNA"/>
</dbReference>